<dbReference type="InterPro" id="IPR019773">
    <property type="entry name" value="Tyrosine_3-monooxygenase-like"/>
</dbReference>
<dbReference type="SUPFAM" id="SSF56534">
    <property type="entry name" value="Aromatic aminoacid monoxygenases, catalytic and oligomerization domains"/>
    <property type="match status" value="1"/>
</dbReference>
<dbReference type="InterPro" id="IPR045865">
    <property type="entry name" value="ACT-like_dom_sf"/>
</dbReference>
<evidence type="ECO:0000256" key="1">
    <source>
        <dbReference type="ARBA" id="ARBA00001954"/>
    </source>
</evidence>
<comment type="cofactor">
    <cofactor evidence="1 8">
        <name>Fe(2+)</name>
        <dbReference type="ChEBI" id="CHEBI:29033"/>
    </cofactor>
</comment>
<feature type="binding site" evidence="7">
    <location>
        <position position="334"/>
    </location>
    <ligand>
        <name>Fe cation</name>
        <dbReference type="ChEBI" id="CHEBI:24875"/>
    </ligand>
</feature>
<evidence type="ECO:0000256" key="2">
    <source>
        <dbReference type="ARBA" id="ARBA00009712"/>
    </source>
</evidence>
<dbReference type="InterPro" id="IPR036951">
    <property type="entry name" value="ArAA_hydroxylase_sf"/>
</dbReference>
<evidence type="ECO:0000259" key="10">
    <source>
        <dbReference type="PROSITE" id="PS51410"/>
    </source>
</evidence>
<dbReference type="InterPro" id="IPR018301">
    <property type="entry name" value="ArAA_hydroxylase_Fe/CU_BS"/>
</dbReference>
<keyword evidence="4" id="KW-0560">Oxidoreductase</keyword>
<dbReference type="AlphaFoldDB" id="A0A8C0IQC6"/>
<dbReference type="PRINTS" id="PR00372">
    <property type="entry name" value="FYWHYDRXLASE"/>
</dbReference>
<dbReference type="Pfam" id="PF21417">
    <property type="entry name" value="TH_ACT"/>
    <property type="match status" value="1"/>
</dbReference>
<keyword evidence="12" id="KW-1185">Reference proteome</keyword>
<evidence type="ECO:0000256" key="6">
    <source>
        <dbReference type="ARBA" id="ARBA00023033"/>
    </source>
</evidence>
<keyword evidence="3 7" id="KW-0479">Metal-binding</keyword>
<evidence type="ECO:0000256" key="4">
    <source>
        <dbReference type="ARBA" id="ARBA00023002"/>
    </source>
</evidence>
<proteinExistence type="inferred from homology"/>
<dbReference type="GO" id="GO:0004511">
    <property type="term" value="F:tyrosine 3-monooxygenase activity"/>
    <property type="evidence" value="ECO:0007669"/>
    <property type="project" value="TreeGrafter"/>
</dbReference>
<accession>A0A8C0IQC6</accession>
<dbReference type="Gene3D" id="1.10.800.10">
    <property type="entry name" value="Aromatic amino acid hydroxylase"/>
    <property type="match status" value="1"/>
</dbReference>
<keyword evidence="6" id="KW-0503">Monooxygenase</keyword>
<feature type="binding site" evidence="7">
    <location>
        <position position="289"/>
    </location>
    <ligand>
        <name>Fe cation</name>
        <dbReference type="ChEBI" id="CHEBI:24875"/>
    </ligand>
</feature>
<dbReference type="GO" id="GO:0006585">
    <property type="term" value="P:dopamine biosynthetic process from tyrosine"/>
    <property type="evidence" value="ECO:0007669"/>
    <property type="project" value="TreeGrafter"/>
</dbReference>
<dbReference type="GeneTree" id="ENSGT00950000182885"/>
<sequence length="456" mass="51183">TRVPGAGRAAGVAASGQDRRVSAPGTAAIPTDAAGAPGRRTSLQEDAQKDAPATEPLGKGEGLVWEEEEGRATLILTFTLRNARKAGLSKTAEVFETFEAGIHHFETRQAKKSKNTTDDLEFFVKCEVDNSYVNLVNLPPFVPWFPKKIRDLDKCHHLIAKYEPDLDHDHPVSLRDPLPRVEYTVQETATWREVYRKLNSLYPTHACKQYLDVFQQLEKCCGYQEDSIPQLQDVSRFLKERTGFQLRPAAGLLSPRDFLASLAFRVFQSTQYIRHSSSPMHSPEPDCCHELLGHVPMLADKEFAQFSQAIGLASLGSSDVEIEKLAALYWFTIEFGLCKQNGSIKAYGAGLLSSYGELVYALSNTPEHKPFDPELTAVHPYQDQTFQPVYFVAENFEDATAKLQKYALKIKKPFSLHYDPFTCSIEILNTPQKVKNMLSQMKEELKNLCFALENIS</sequence>
<evidence type="ECO:0000313" key="11">
    <source>
        <dbReference type="Ensembl" id="ENSCABP00000011658.1"/>
    </source>
</evidence>
<dbReference type="InterPro" id="IPR019774">
    <property type="entry name" value="Aromatic-AA_hydroxylase_C"/>
</dbReference>
<dbReference type="PANTHER" id="PTHR11473:SF19">
    <property type="entry name" value="BIOPTERIN-DEPENDENT AROMATIC AMINO ACID HYDROXYLASE FAMILY PROFILE DOMAIN-CONTAINING PROTEIN"/>
    <property type="match status" value="1"/>
</dbReference>
<reference evidence="11" key="2">
    <citation type="submission" date="2025-09" db="UniProtKB">
        <authorList>
            <consortium name="Ensembl"/>
        </authorList>
    </citation>
    <scope>IDENTIFICATION</scope>
</reference>
<comment type="similarity">
    <text evidence="2">Belongs to the biopterin-dependent aromatic amino acid hydroxylase family.</text>
</comment>
<evidence type="ECO:0000256" key="5">
    <source>
        <dbReference type="ARBA" id="ARBA00023004"/>
    </source>
</evidence>
<dbReference type="InterPro" id="IPR036329">
    <property type="entry name" value="Aro-AA_hydroxylase_C_sf"/>
</dbReference>
<dbReference type="Gene3D" id="3.30.70.260">
    <property type="match status" value="1"/>
</dbReference>
<dbReference type="PIRSF" id="PIRSF000336">
    <property type="entry name" value="TH"/>
    <property type="match status" value="1"/>
</dbReference>
<feature type="region of interest" description="Disordered" evidence="9">
    <location>
        <begin position="1"/>
        <end position="61"/>
    </location>
</feature>
<dbReference type="InterPro" id="IPR049321">
    <property type="entry name" value="TH_ACT"/>
</dbReference>
<evidence type="ECO:0000313" key="12">
    <source>
        <dbReference type="Proteomes" id="UP000694404"/>
    </source>
</evidence>
<evidence type="ECO:0000256" key="8">
    <source>
        <dbReference type="PIRSR" id="PIRSR601273-2"/>
    </source>
</evidence>
<dbReference type="PROSITE" id="PS51410">
    <property type="entry name" value="BH4_AAA_HYDROXYL_2"/>
    <property type="match status" value="1"/>
</dbReference>
<reference evidence="11" key="1">
    <citation type="submission" date="2025-08" db="UniProtKB">
        <authorList>
            <consortium name="Ensembl"/>
        </authorList>
    </citation>
    <scope>IDENTIFICATION</scope>
</reference>
<dbReference type="GO" id="GO:0043204">
    <property type="term" value="C:perikaryon"/>
    <property type="evidence" value="ECO:0007669"/>
    <property type="project" value="TreeGrafter"/>
</dbReference>
<dbReference type="GO" id="GO:0005737">
    <property type="term" value="C:cytoplasm"/>
    <property type="evidence" value="ECO:0007669"/>
    <property type="project" value="TreeGrafter"/>
</dbReference>
<dbReference type="PANTHER" id="PTHR11473">
    <property type="entry name" value="AROMATIC AMINO ACID HYDROXYLASE"/>
    <property type="match status" value="1"/>
</dbReference>
<feature type="compositionally biased region" description="Low complexity" evidence="9">
    <location>
        <begin position="1"/>
        <end position="16"/>
    </location>
</feature>
<dbReference type="Ensembl" id="ENSCABT00000012773.1">
    <property type="protein sequence ID" value="ENSCABP00000011658.1"/>
    <property type="gene ID" value="ENSCABG00000008701.1"/>
</dbReference>
<keyword evidence="5 7" id="KW-0408">Iron</keyword>
<evidence type="ECO:0000256" key="9">
    <source>
        <dbReference type="SAM" id="MobiDB-lite"/>
    </source>
</evidence>
<evidence type="ECO:0000256" key="7">
    <source>
        <dbReference type="PIRSR" id="PIRSR000336-1"/>
    </source>
</evidence>
<dbReference type="PROSITE" id="PS00367">
    <property type="entry name" value="BH4_AAA_HYDROXYL_1"/>
    <property type="match status" value="1"/>
</dbReference>
<name>A0A8C0IQC6_CHEAB</name>
<dbReference type="Pfam" id="PF00351">
    <property type="entry name" value="Biopterin_H"/>
    <property type="match status" value="2"/>
</dbReference>
<dbReference type="InterPro" id="IPR001273">
    <property type="entry name" value="ArAA_hydroxylase"/>
</dbReference>
<feature type="binding site" evidence="7">
    <location>
        <position position="294"/>
    </location>
    <ligand>
        <name>Fe cation</name>
        <dbReference type="ChEBI" id="CHEBI:24875"/>
    </ligand>
</feature>
<dbReference type="SUPFAM" id="SSF55021">
    <property type="entry name" value="ACT-like"/>
    <property type="match status" value="1"/>
</dbReference>
<dbReference type="GO" id="GO:0030424">
    <property type="term" value="C:axon"/>
    <property type="evidence" value="ECO:0007669"/>
    <property type="project" value="TreeGrafter"/>
</dbReference>
<feature type="domain" description="Biopterin-dependent aromatic amino acid hydroxylase family profile" evidence="10">
    <location>
        <begin position="176"/>
        <end position="456"/>
    </location>
</feature>
<organism evidence="11 12">
    <name type="scientific">Chelonoidis abingdonii</name>
    <name type="common">Abingdon island giant tortoise</name>
    <name type="synonym">Testudo abingdonii</name>
    <dbReference type="NCBI Taxonomy" id="106734"/>
    <lineage>
        <taxon>Eukaryota</taxon>
        <taxon>Metazoa</taxon>
        <taxon>Chordata</taxon>
        <taxon>Craniata</taxon>
        <taxon>Vertebrata</taxon>
        <taxon>Euteleostomi</taxon>
        <taxon>Archelosauria</taxon>
        <taxon>Testudinata</taxon>
        <taxon>Testudines</taxon>
        <taxon>Cryptodira</taxon>
        <taxon>Durocryptodira</taxon>
        <taxon>Testudinoidea</taxon>
        <taxon>Testudinidae</taxon>
        <taxon>Chelonoidis</taxon>
    </lineage>
</organism>
<dbReference type="GO" id="GO:0005506">
    <property type="term" value="F:iron ion binding"/>
    <property type="evidence" value="ECO:0007669"/>
    <property type="project" value="InterPro"/>
</dbReference>
<dbReference type="Proteomes" id="UP000694404">
    <property type="component" value="Unplaced"/>
</dbReference>
<protein>
    <recommendedName>
        <fullName evidence="10">Biopterin-dependent aromatic amino acid hydroxylase family profile domain-containing protein</fullName>
    </recommendedName>
</protein>
<evidence type="ECO:0000256" key="3">
    <source>
        <dbReference type="ARBA" id="ARBA00022723"/>
    </source>
</evidence>